<reference evidence="3" key="1">
    <citation type="journal article" date="2013" name="Science">
        <title>The Amborella genome and the evolution of flowering plants.</title>
        <authorList>
            <consortium name="Amborella Genome Project"/>
        </authorList>
    </citation>
    <scope>NUCLEOTIDE SEQUENCE [LARGE SCALE GENOMIC DNA]</scope>
</reference>
<feature type="region of interest" description="Disordered" evidence="1">
    <location>
        <begin position="107"/>
        <end position="151"/>
    </location>
</feature>
<dbReference type="Gramene" id="ERM97339">
    <property type="protein sequence ID" value="ERM97339"/>
    <property type="gene ID" value="AMTR_s00073p00146740"/>
</dbReference>
<dbReference type="AlphaFoldDB" id="W1NRK0"/>
<organism evidence="2 3">
    <name type="scientific">Amborella trichopoda</name>
    <dbReference type="NCBI Taxonomy" id="13333"/>
    <lineage>
        <taxon>Eukaryota</taxon>
        <taxon>Viridiplantae</taxon>
        <taxon>Streptophyta</taxon>
        <taxon>Embryophyta</taxon>
        <taxon>Tracheophyta</taxon>
        <taxon>Spermatophyta</taxon>
        <taxon>Magnoliopsida</taxon>
        <taxon>Amborellales</taxon>
        <taxon>Amborellaceae</taxon>
        <taxon>Amborella</taxon>
    </lineage>
</organism>
<accession>W1NRK0</accession>
<proteinExistence type="predicted"/>
<evidence type="ECO:0000313" key="3">
    <source>
        <dbReference type="Proteomes" id="UP000017836"/>
    </source>
</evidence>
<name>W1NRK0_AMBTC</name>
<feature type="compositionally biased region" description="Low complexity" evidence="1">
    <location>
        <begin position="119"/>
        <end position="135"/>
    </location>
</feature>
<dbReference type="Proteomes" id="UP000017836">
    <property type="component" value="Unassembled WGS sequence"/>
</dbReference>
<protein>
    <submittedName>
        <fullName evidence="2">Uncharacterized protein</fullName>
    </submittedName>
</protein>
<sequence>MGKGLAPSKTIERLLNYCLQPLRTSKQGLSLFFKNLDKRSSQPPEIATSISAFTISSSLERFATFIDKDSSYETSWARSCVPCCMRPYRSAKSFSRASKFLSKEAYAASSHERASVPQSLRSYSSLSRRSNSSPSGDVASETKDGAIGGES</sequence>
<evidence type="ECO:0000256" key="1">
    <source>
        <dbReference type="SAM" id="MobiDB-lite"/>
    </source>
</evidence>
<gene>
    <name evidence="2" type="ORF">AMTR_s00073p00146740</name>
</gene>
<dbReference type="HOGENOM" id="CLU_1733960_0_0_1"/>
<dbReference type="EMBL" id="KI396509">
    <property type="protein sequence ID" value="ERM97339.1"/>
    <property type="molecule type" value="Genomic_DNA"/>
</dbReference>
<evidence type="ECO:0000313" key="2">
    <source>
        <dbReference type="EMBL" id="ERM97339.1"/>
    </source>
</evidence>
<keyword evidence="3" id="KW-1185">Reference proteome</keyword>